<keyword evidence="2 5" id="KW-0479">Metal-binding</keyword>
<reference evidence="7 8" key="1">
    <citation type="submission" date="2020-08" db="EMBL/GenBank/DDBJ databases">
        <title>Sequencing the genomes of 1000 actinobacteria strains.</title>
        <authorList>
            <person name="Klenk H.-P."/>
        </authorList>
    </citation>
    <scope>NUCLEOTIDE SEQUENCE [LARGE SCALE GENOMIC DNA]</scope>
    <source>
        <strain evidence="7 8">DSM 12511</strain>
    </source>
</reference>
<evidence type="ECO:0000256" key="2">
    <source>
        <dbReference type="ARBA" id="ARBA00022723"/>
    </source>
</evidence>
<dbReference type="PANTHER" id="PTHR43401:SF2">
    <property type="entry name" value="L-THREONINE 3-DEHYDROGENASE"/>
    <property type="match status" value="1"/>
</dbReference>
<dbReference type="SMART" id="SM00829">
    <property type="entry name" value="PKS_ER"/>
    <property type="match status" value="1"/>
</dbReference>
<dbReference type="GO" id="GO:0008270">
    <property type="term" value="F:zinc ion binding"/>
    <property type="evidence" value="ECO:0007669"/>
    <property type="project" value="InterPro"/>
</dbReference>
<dbReference type="InterPro" id="IPR050129">
    <property type="entry name" value="Zn_alcohol_dh"/>
</dbReference>
<dbReference type="RefSeq" id="WP_184751904.1">
    <property type="nucleotide sequence ID" value="NZ_BAAAJR010000001.1"/>
</dbReference>
<comment type="cofactor">
    <cofactor evidence="1 5">
        <name>Zn(2+)</name>
        <dbReference type="ChEBI" id="CHEBI:29105"/>
    </cofactor>
</comment>
<dbReference type="Gene3D" id="3.40.50.720">
    <property type="entry name" value="NAD(P)-binding Rossmann-like Domain"/>
    <property type="match status" value="1"/>
</dbReference>
<dbReference type="InterPro" id="IPR020843">
    <property type="entry name" value="ER"/>
</dbReference>
<dbReference type="Proteomes" id="UP000537775">
    <property type="component" value="Unassembled WGS sequence"/>
</dbReference>
<dbReference type="InterPro" id="IPR011032">
    <property type="entry name" value="GroES-like_sf"/>
</dbReference>
<gene>
    <name evidence="7" type="ORF">HD594_003127</name>
</gene>
<keyword evidence="4" id="KW-0560">Oxidoreductase</keyword>
<dbReference type="Pfam" id="PF00107">
    <property type="entry name" value="ADH_zinc_N"/>
    <property type="match status" value="1"/>
</dbReference>
<keyword evidence="3 5" id="KW-0862">Zinc</keyword>
<evidence type="ECO:0000313" key="7">
    <source>
        <dbReference type="EMBL" id="MBB6392814.1"/>
    </source>
</evidence>
<organism evidence="7 8">
    <name type="scientific">Microbacterium thalassium</name>
    <dbReference type="NCBI Taxonomy" id="362649"/>
    <lineage>
        <taxon>Bacteria</taxon>
        <taxon>Bacillati</taxon>
        <taxon>Actinomycetota</taxon>
        <taxon>Actinomycetes</taxon>
        <taxon>Micrococcales</taxon>
        <taxon>Microbacteriaceae</taxon>
        <taxon>Microbacterium</taxon>
    </lineage>
</organism>
<evidence type="ECO:0000313" key="8">
    <source>
        <dbReference type="Proteomes" id="UP000537775"/>
    </source>
</evidence>
<evidence type="ECO:0000256" key="3">
    <source>
        <dbReference type="ARBA" id="ARBA00022833"/>
    </source>
</evidence>
<dbReference type="Gene3D" id="3.90.180.10">
    <property type="entry name" value="Medium-chain alcohol dehydrogenases, catalytic domain"/>
    <property type="match status" value="1"/>
</dbReference>
<dbReference type="SUPFAM" id="SSF50129">
    <property type="entry name" value="GroES-like"/>
    <property type="match status" value="1"/>
</dbReference>
<feature type="domain" description="Enoyl reductase (ER)" evidence="6">
    <location>
        <begin position="12"/>
        <end position="359"/>
    </location>
</feature>
<dbReference type="InterPro" id="IPR036291">
    <property type="entry name" value="NAD(P)-bd_dom_sf"/>
</dbReference>
<protein>
    <submittedName>
        <fullName evidence="7">Threonine dehydrogenase-like Zn-dependent dehydrogenase</fullName>
    </submittedName>
</protein>
<evidence type="ECO:0000256" key="5">
    <source>
        <dbReference type="RuleBase" id="RU361277"/>
    </source>
</evidence>
<accession>A0A7X0FSD5</accession>
<dbReference type="InterPro" id="IPR002328">
    <property type="entry name" value="ADH_Zn_CS"/>
</dbReference>
<name>A0A7X0FSD5_9MICO</name>
<sequence>MVEMVRAAVQTGPRQIEMREFPRPVIGPDDGLMRVEANGICGSDVEIYRGHMGMNPNPFIPGHEPMGIIEELGERAAERWGVQVGDRVALEVIVPCRACEDCLTGNYQACRFRKYGHGVTGIEVSPSLWGGFAEYLYISPNSVVHKIDKNLPAEIAAMYNPLGAGVRWAVDLGEVGLGDTMLVLGSGQRGLAAVIAAKAAGAGQVIVTGLESDAHKLAIARELGADHTLTVGGEDAPDTADAVMELTGGRGVDVALDLTPMAGGPITDALKSVRHGGRVVLAGLKGQREIPLVTDLIINRAITVKGAFGVDATANKKAIALLESGRFPLEKLHTHTFGLDDVGLAIETLAGETEDKSAIHVSVHPSFA</sequence>
<dbReference type="PANTHER" id="PTHR43401">
    <property type="entry name" value="L-THREONINE 3-DEHYDROGENASE"/>
    <property type="match status" value="1"/>
</dbReference>
<dbReference type="PROSITE" id="PS00059">
    <property type="entry name" value="ADH_ZINC"/>
    <property type="match status" value="1"/>
</dbReference>
<dbReference type="AlphaFoldDB" id="A0A7X0FSD5"/>
<dbReference type="Pfam" id="PF08240">
    <property type="entry name" value="ADH_N"/>
    <property type="match status" value="1"/>
</dbReference>
<comment type="similarity">
    <text evidence="5">Belongs to the zinc-containing alcohol dehydrogenase family.</text>
</comment>
<dbReference type="EMBL" id="JACHML010000001">
    <property type="protein sequence ID" value="MBB6392814.1"/>
    <property type="molecule type" value="Genomic_DNA"/>
</dbReference>
<evidence type="ECO:0000256" key="1">
    <source>
        <dbReference type="ARBA" id="ARBA00001947"/>
    </source>
</evidence>
<dbReference type="GO" id="GO:0016491">
    <property type="term" value="F:oxidoreductase activity"/>
    <property type="evidence" value="ECO:0007669"/>
    <property type="project" value="UniProtKB-KW"/>
</dbReference>
<evidence type="ECO:0000256" key="4">
    <source>
        <dbReference type="ARBA" id="ARBA00023002"/>
    </source>
</evidence>
<dbReference type="SUPFAM" id="SSF51735">
    <property type="entry name" value="NAD(P)-binding Rossmann-fold domains"/>
    <property type="match status" value="1"/>
</dbReference>
<dbReference type="InterPro" id="IPR013154">
    <property type="entry name" value="ADH-like_N"/>
</dbReference>
<proteinExistence type="inferred from homology"/>
<comment type="caution">
    <text evidence="7">The sequence shown here is derived from an EMBL/GenBank/DDBJ whole genome shotgun (WGS) entry which is preliminary data.</text>
</comment>
<evidence type="ECO:0000259" key="6">
    <source>
        <dbReference type="SMART" id="SM00829"/>
    </source>
</evidence>
<dbReference type="InterPro" id="IPR013149">
    <property type="entry name" value="ADH-like_C"/>
</dbReference>
<keyword evidence="8" id="KW-1185">Reference proteome</keyword>